<accession>A0AAE3G6L5</accession>
<dbReference type="AlphaFoldDB" id="A0AAE3G6L5"/>
<organism evidence="6 7">
    <name type="scientific">Natronocella acetinitrilica</name>
    <dbReference type="NCBI Taxonomy" id="414046"/>
    <lineage>
        <taxon>Bacteria</taxon>
        <taxon>Pseudomonadati</taxon>
        <taxon>Pseudomonadota</taxon>
        <taxon>Gammaproteobacteria</taxon>
        <taxon>Chromatiales</taxon>
        <taxon>Ectothiorhodospiraceae</taxon>
        <taxon>Natronocella</taxon>
    </lineage>
</organism>
<keyword evidence="7" id="KW-1185">Reference proteome</keyword>
<dbReference type="PANTHER" id="PTHR47506">
    <property type="entry name" value="TRANSCRIPTIONAL REGULATORY PROTEIN"/>
    <property type="match status" value="1"/>
</dbReference>
<evidence type="ECO:0000256" key="2">
    <source>
        <dbReference type="ARBA" id="ARBA00023125"/>
    </source>
</evidence>
<dbReference type="PROSITE" id="PS50977">
    <property type="entry name" value="HTH_TETR_2"/>
    <property type="match status" value="1"/>
</dbReference>
<dbReference type="GO" id="GO:0003677">
    <property type="term" value="F:DNA binding"/>
    <property type="evidence" value="ECO:0007669"/>
    <property type="project" value="UniProtKB-UniRule"/>
</dbReference>
<dbReference type="EMBL" id="JALJXV010000008">
    <property type="protein sequence ID" value="MCP1676088.1"/>
    <property type="molecule type" value="Genomic_DNA"/>
</dbReference>
<proteinExistence type="predicted"/>
<dbReference type="Pfam" id="PF00440">
    <property type="entry name" value="TetR_N"/>
    <property type="match status" value="1"/>
</dbReference>
<dbReference type="PRINTS" id="PR00455">
    <property type="entry name" value="HTHTETR"/>
</dbReference>
<dbReference type="Gene3D" id="1.10.357.10">
    <property type="entry name" value="Tetracycline Repressor, domain 2"/>
    <property type="match status" value="1"/>
</dbReference>
<evidence type="ECO:0000256" key="4">
    <source>
        <dbReference type="PROSITE-ProRule" id="PRU00335"/>
    </source>
</evidence>
<keyword evidence="3" id="KW-0804">Transcription</keyword>
<name>A0AAE3G6L5_9GAMM</name>
<evidence type="ECO:0000313" key="7">
    <source>
        <dbReference type="Proteomes" id="UP001205843"/>
    </source>
</evidence>
<dbReference type="Proteomes" id="UP001205843">
    <property type="component" value="Unassembled WGS sequence"/>
</dbReference>
<dbReference type="SUPFAM" id="SSF46689">
    <property type="entry name" value="Homeodomain-like"/>
    <property type="match status" value="1"/>
</dbReference>
<dbReference type="InterPro" id="IPR009057">
    <property type="entry name" value="Homeodomain-like_sf"/>
</dbReference>
<feature type="domain" description="HTH tetR-type" evidence="5">
    <location>
        <begin position="11"/>
        <end position="71"/>
    </location>
</feature>
<evidence type="ECO:0000259" key="5">
    <source>
        <dbReference type="PROSITE" id="PS50977"/>
    </source>
</evidence>
<sequence>MAMVTENTKKTLNAEDWADAALDAVAEGGLEALAVERLARTLGVTKGSFYWHFENRNALLKVALERWERQQTEDVIARAEVEQDARARIDRLFRGADGSKRAGQLYLAFAVASKDPLVGSVVKRVNERRIRFMVANYTAMGLSAEDARQRAVLAYSVYLGTLQLRRDAPELIPTGPEFHAYMDYISEVLIPGFEARHRASAGPLLAD</sequence>
<comment type="caution">
    <text evidence="6">The sequence shown here is derived from an EMBL/GenBank/DDBJ whole genome shotgun (WGS) entry which is preliminary data.</text>
</comment>
<evidence type="ECO:0000313" key="6">
    <source>
        <dbReference type="EMBL" id="MCP1676088.1"/>
    </source>
</evidence>
<gene>
    <name evidence="6" type="ORF">J2T57_003247</name>
</gene>
<feature type="DNA-binding region" description="H-T-H motif" evidence="4">
    <location>
        <begin position="34"/>
        <end position="53"/>
    </location>
</feature>
<evidence type="ECO:0000256" key="3">
    <source>
        <dbReference type="ARBA" id="ARBA00023163"/>
    </source>
</evidence>
<reference evidence="6" key="1">
    <citation type="submission" date="2022-03" db="EMBL/GenBank/DDBJ databases">
        <title>Genomic Encyclopedia of Type Strains, Phase III (KMG-III): the genomes of soil and plant-associated and newly described type strains.</title>
        <authorList>
            <person name="Whitman W."/>
        </authorList>
    </citation>
    <scope>NUCLEOTIDE SEQUENCE</scope>
    <source>
        <strain evidence="6">ANL 6-2</strain>
    </source>
</reference>
<protein>
    <submittedName>
        <fullName evidence="6">AcrR family transcriptional regulator</fullName>
    </submittedName>
</protein>
<dbReference type="PANTHER" id="PTHR47506:SF7">
    <property type="entry name" value="TRANSCRIPTIONAL REGULATORY PROTEIN"/>
    <property type="match status" value="1"/>
</dbReference>
<evidence type="ECO:0000256" key="1">
    <source>
        <dbReference type="ARBA" id="ARBA00023015"/>
    </source>
</evidence>
<dbReference type="InterPro" id="IPR001647">
    <property type="entry name" value="HTH_TetR"/>
</dbReference>
<keyword evidence="1" id="KW-0805">Transcription regulation</keyword>
<keyword evidence="2 4" id="KW-0238">DNA-binding</keyword>